<dbReference type="SMART" id="SM00478">
    <property type="entry name" value="ENDO3c"/>
    <property type="match status" value="1"/>
</dbReference>
<keyword evidence="6" id="KW-0004">4Fe-4S</keyword>
<evidence type="ECO:0000256" key="1">
    <source>
        <dbReference type="ARBA" id="ARBA00000843"/>
    </source>
</evidence>
<keyword evidence="9" id="KW-0378">Hydrolase</keyword>
<comment type="catalytic activity">
    <reaction evidence="1 14">
        <text>Hydrolyzes free adenine bases from 7,8-dihydro-8-oxoguanine:adenine mismatched double-stranded DNA, leaving an apurinic site.</text>
        <dbReference type="EC" id="3.2.2.31"/>
    </reaction>
</comment>
<dbReference type="EMBL" id="BJYF01000023">
    <property type="protein sequence ID" value="GEN60989.1"/>
    <property type="molecule type" value="Genomic_DNA"/>
</dbReference>
<evidence type="ECO:0000256" key="6">
    <source>
        <dbReference type="ARBA" id="ARBA00022485"/>
    </source>
</evidence>
<accession>A0A511XDF0</accession>
<dbReference type="Gene3D" id="1.10.340.30">
    <property type="entry name" value="Hypothetical protein, domain 2"/>
    <property type="match status" value="1"/>
</dbReference>
<dbReference type="STRING" id="1120919.GCA_000429165_03025"/>
<keyword evidence="17" id="KW-1185">Reference proteome</keyword>
<dbReference type="OrthoDB" id="9802365at2"/>
<dbReference type="Proteomes" id="UP000321635">
    <property type="component" value="Unassembled WGS sequence"/>
</dbReference>
<evidence type="ECO:0000313" key="17">
    <source>
        <dbReference type="Proteomes" id="UP000321635"/>
    </source>
</evidence>
<dbReference type="SUPFAM" id="SSF55811">
    <property type="entry name" value="Nudix"/>
    <property type="match status" value="1"/>
</dbReference>
<dbReference type="InterPro" id="IPR015797">
    <property type="entry name" value="NUDIX_hydrolase-like_dom_sf"/>
</dbReference>
<evidence type="ECO:0000256" key="2">
    <source>
        <dbReference type="ARBA" id="ARBA00002933"/>
    </source>
</evidence>
<keyword evidence="8 14" id="KW-0227">DNA damage</keyword>
<proteinExistence type="inferred from homology"/>
<evidence type="ECO:0000256" key="9">
    <source>
        <dbReference type="ARBA" id="ARBA00022801"/>
    </source>
</evidence>
<dbReference type="PANTHER" id="PTHR42944:SF1">
    <property type="entry name" value="ADENINE DNA GLYCOSYLASE"/>
    <property type="match status" value="1"/>
</dbReference>
<dbReference type="CDD" id="cd00056">
    <property type="entry name" value="ENDO3c"/>
    <property type="match status" value="1"/>
</dbReference>
<comment type="function">
    <text evidence="2">Adenine glycosylase active on G-A mispairs. MutY also corrects error-prone DNA synthesis past GO lesions which are due to the oxidatively damaged form of guanine: 7,8-dihydro-8-oxoguanine (8-oxo-dGTP).</text>
</comment>
<dbReference type="SUPFAM" id="SSF48150">
    <property type="entry name" value="DNA-glycosylase"/>
    <property type="match status" value="1"/>
</dbReference>
<dbReference type="GO" id="GO:0034039">
    <property type="term" value="F:8-oxo-7,8-dihydroguanine DNA N-glycosylase activity"/>
    <property type="evidence" value="ECO:0007669"/>
    <property type="project" value="TreeGrafter"/>
</dbReference>
<comment type="similarity">
    <text evidence="3 14">Belongs to the Nth/MutY family.</text>
</comment>
<dbReference type="Gene3D" id="1.10.1670.10">
    <property type="entry name" value="Helix-hairpin-Helix base-excision DNA repair enzymes (C-terminal)"/>
    <property type="match status" value="1"/>
</dbReference>
<dbReference type="GO" id="GO:0046872">
    <property type="term" value="F:metal ion binding"/>
    <property type="evidence" value="ECO:0007669"/>
    <property type="project" value="UniProtKB-UniRule"/>
</dbReference>
<dbReference type="InterPro" id="IPR044298">
    <property type="entry name" value="MIG/MutY"/>
</dbReference>
<dbReference type="Gene3D" id="3.90.79.10">
    <property type="entry name" value="Nucleoside Triphosphate Pyrophosphohydrolase"/>
    <property type="match status" value="1"/>
</dbReference>
<comment type="cofactor">
    <cofactor evidence="14">
        <name>[4Fe-4S] cluster</name>
        <dbReference type="ChEBI" id="CHEBI:49883"/>
    </cofactor>
    <text evidence="14">Binds 1 [4Fe-4S] cluster.</text>
</comment>
<dbReference type="EC" id="3.2.2.31" evidence="4 14"/>
<evidence type="ECO:0000256" key="4">
    <source>
        <dbReference type="ARBA" id="ARBA00012045"/>
    </source>
</evidence>
<dbReference type="InterPro" id="IPR023170">
    <property type="entry name" value="HhH_base_excis_C"/>
</dbReference>
<evidence type="ECO:0000313" key="16">
    <source>
        <dbReference type="EMBL" id="GEN60989.1"/>
    </source>
</evidence>
<name>A0A511XDF0_9PROT</name>
<dbReference type="InterPro" id="IPR003265">
    <property type="entry name" value="HhH-GPD_domain"/>
</dbReference>
<evidence type="ECO:0000256" key="5">
    <source>
        <dbReference type="ARBA" id="ARBA00022023"/>
    </source>
</evidence>
<keyword evidence="10 14" id="KW-0408">Iron</keyword>
<evidence type="ECO:0000256" key="7">
    <source>
        <dbReference type="ARBA" id="ARBA00022723"/>
    </source>
</evidence>
<dbReference type="AlphaFoldDB" id="A0A511XDF0"/>
<dbReference type="RefSeq" id="WP_026398591.1">
    <property type="nucleotide sequence ID" value="NZ_AUBI01000014.1"/>
</dbReference>
<dbReference type="GO" id="GO:0000701">
    <property type="term" value="F:purine-specific mismatch base pair DNA N-glycosylase activity"/>
    <property type="evidence" value="ECO:0007669"/>
    <property type="project" value="UniProtKB-EC"/>
</dbReference>
<organism evidence="16 17">
    <name type="scientific">Acetobacter nitrogenifigens DSM 23921 = NBRC 105050</name>
    <dbReference type="NCBI Taxonomy" id="1120919"/>
    <lineage>
        <taxon>Bacteria</taxon>
        <taxon>Pseudomonadati</taxon>
        <taxon>Pseudomonadota</taxon>
        <taxon>Alphaproteobacteria</taxon>
        <taxon>Acetobacterales</taxon>
        <taxon>Acetobacteraceae</taxon>
        <taxon>Acetobacter</taxon>
    </lineage>
</organism>
<evidence type="ECO:0000256" key="12">
    <source>
        <dbReference type="ARBA" id="ARBA00023204"/>
    </source>
</evidence>
<dbReference type="InterPro" id="IPR029119">
    <property type="entry name" value="MutY_C"/>
</dbReference>
<evidence type="ECO:0000259" key="15">
    <source>
        <dbReference type="SMART" id="SM00478"/>
    </source>
</evidence>
<evidence type="ECO:0000256" key="14">
    <source>
        <dbReference type="RuleBase" id="RU365096"/>
    </source>
</evidence>
<evidence type="ECO:0000256" key="10">
    <source>
        <dbReference type="ARBA" id="ARBA00023004"/>
    </source>
</evidence>
<sequence>MPPASALLDWYDAHRRSLPWRAPAGAIADPYHVWISEVMLQQTTVTAVIPYYHRFLERFPTVEALARAPLDDVLAVWSGLGYYSRARNLYRCAQELAALGRFPRDVDSLRALPGIGAYTSAAIAAIAFGAPVVPVDGNVERIAARVFAVEAPLPAARKLIAKKAATLNREKEARARPSDFAQALFDLGAGVCTPRTPACMTCPWNEACAARQQGLQGDLPRKAPKAQRPTRYGAHFLLVDPSGRFLLRRRPEEGLLGGTMEMPGAPWRDVSWSAEEASGYRPMKDRSSKLSWTPAGRVKHVFTHFTLFVDLYAARSLVALNPADDDGVFLSGEDISRMGMSSLMIKCLENAMYAMTKGG</sequence>
<keyword evidence="7" id="KW-0479">Metal-binding</keyword>
<dbReference type="Pfam" id="PF00730">
    <property type="entry name" value="HhH-GPD"/>
    <property type="match status" value="1"/>
</dbReference>
<evidence type="ECO:0000256" key="13">
    <source>
        <dbReference type="ARBA" id="ARBA00023295"/>
    </source>
</evidence>
<dbReference type="GO" id="GO:0035485">
    <property type="term" value="F:adenine/guanine mispair binding"/>
    <property type="evidence" value="ECO:0007669"/>
    <property type="project" value="TreeGrafter"/>
</dbReference>
<feature type="domain" description="HhH-GPD" evidence="15">
    <location>
        <begin position="39"/>
        <end position="190"/>
    </location>
</feature>
<dbReference type="GO" id="GO:0006284">
    <property type="term" value="P:base-excision repair"/>
    <property type="evidence" value="ECO:0007669"/>
    <property type="project" value="UniProtKB-UniRule"/>
</dbReference>
<evidence type="ECO:0000256" key="3">
    <source>
        <dbReference type="ARBA" id="ARBA00008343"/>
    </source>
</evidence>
<dbReference type="InterPro" id="IPR011257">
    <property type="entry name" value="DNA_glycosylase"/>
</dbReference>
<dbReference type="GO" id="GO:0006298">
    <property type="term" value="P:mismatch repair"/>
    <property type="evidence" value="ECO:0007669"/>
    <property type="project" value="TreeGrafter"/>
</dbReference>
<comment type="caution">
    <text evidence="16">The sequence shown here is derived from an EMBL/GenBank/DDBJ whole genome shotgun (WGS) entry which is preliminary data.</text>
</comment>
<evidence type="ECO:0000256" key="11">
    <source>
        <dbReference type="ARBA" id="ARBA00023014"/>
    </source>
</evidence>
<dbReference type="PANTHER" id="PTHR42944">
    <property type="entry name" value="ADENINE DNA GLYCOSYLASE"/>
    <property type="match status" value="1"/>
</dbReference>
<keyword evidence="13 14" id="KW-0326">Glycosidase</keyword>
<reference evidence="16 17" key="1">
    <citation type="submission" date="2019-07" db="EMBL/GenBank/DDBJ databases">
        <title>Whole genome shotgun sequence of Acetobacter nitrogenifigens NBRC 105050.</title>
        <authorList>
            <person name="Hosoyama A."/>
            <person name="Uohara A."/>
            <person name="Ohji S."/>
            <person name="Ichikawa N."/>
        </authorList>
    </citation>
    <scope>NUCLEOTIDE SEQUENCE [LARGE SCALE GENOMIC DNA]</scope>
    <source>
        <strain evidence="16 17">NBRC 105050</strain>
    </source>
</reference>
<dbReference type="Pfam" id="PF14815">
    <property type="entry name" value="NUDIX_4"/>
    <property type="match status" value="1"/>
</dbReference>
<gene>
    <name evidence="16" type="ORF">ANI02nite_28730</name>
</gene>
<dbReference type="GO" id="GO:0051539">
    <property type="term" value="F:4 iron, 4 sulfur cluster binding"/>
    <property type="evidence" value="ECO:0007669"/>
    <property type="project" value="UniProtKB-UniRule"/>
</dbReference>
<keyword evidence="12" id="KW-0234">DNA repair</keyword>
<keyword evidence="11" id="KW-0411">Iron-sulfur</keyword>
<dbReference type="CDD" id="cd03431">
    <property type="entry name" value="NUDIX_DNA_Glycosylase_C-MutY"/>
    <property type="match status" value="1"/>
</dbReference>
<dbReference type="GO" id="GO:0032357">
    <property type="term" value="F:oxidized purine DNA binding"/>
    <property type="evidence" value="ECO:0007669"/>
    <property type="project" value="TreeGrafter"/>
</dbReference>
<dbReference type="FunFam" id="1.10.340.30:FF:000002">
    <property type="entry name" value="Adenine DNA glycosylase"/>
    <property type="match status" value="1"/>
</dbReference>
<evidence type="ECO:0000256" key="8">
    <source>
        <dbReference type="ARBA" id="ARBA00022763"/>
    </source>
</evidence>
<protein>
    <recommendedName>
        <fullName evidence="5 14">Adenine DNA glycosylase</fullName>
        <ecNumber evidence="4 14">3.2.2.31</ecNumber>
    </recommendedName>
</protein>